<reference evidence="1 2" key="1">
    <citation type="submission" date="2020-05" db="EMBL/GenBank/DDBJ databases">
        <title>MicrobeNet Type strains.</title>
        <authorList>
            <person name="Nicholson A.C."/>
        </authorList>
    </citation>
    <scope>NUCLEOTIDE SEQUENCE [LARGE SCALE GENOMIC DNA]</scope>
    <source>
        <strain evidence="1 2">JCM 3224</strain>
    </source>
</reference>
<name>A0A849BR17_9NOCA</name>
<proteinExistence type="predicted"/>
<keyword evidence="2" id="KW-1185">Reference proteome</keyword>
<dbReference type="RefSeq" id="WP_157553625.1">
    <property type="nucleotide sequence ID" value="NZ_JABELX010000001.1"/>
</dbReference>
<gene>
    <name evidence="1" type="ORF">HLB23_04060</name>
</gene>
<dbReference type="EMBL" id="JABELX010000001">
    <property type="protein sequence ID" value="NNH69053.1"/>
    <property type="molecule type" value="Genomic_DNA"/>
</dbReference>
<organism evidence="1 2">
    <name type="scientific">Nocardia uniformis</name>
    <dbReference type="NCBI Taxonomy" id="53432"/>
    <lineage>
        <taxon>Bacteria</taxon>
        <taxon>Bacillati</taxon>
        <taxon>Actinomycetota</taxon>
        <taxon>Actinomycetes</taxon>
        <taxon>Mycobacteriales</taxon>
        <taxon>Nocardiaceae</taxon>
        <taxon>Nocardia</taxon>
    </lineage>
</organism>
<evidence type="ECO:0000313" key="1">
    <source>
        <dbReference type="EMBL" id="NNH69053.1"/>
    </source>
</evidence>
<sequence length="85" mass="9014">MTDRREVRVSLPEEVAGQLDRVGDRDAYVTDALAQRIAADREQALANIQRLAGGSVDPALVNRALKVLGRDPLPEGDSGAPHAAA</sequence>
<protein>
    <submittedName>
        <fullName evidence="1">Uncharacterized protein</fullName>
    </submittedName>
</protein>
<dbReference type="Proteomes" id="UP000586827">
    <property type="component" value="Unassembled WGS sequence"/>
</dbReference>
<accession>A0A849BR17</accession>
<comment type="caution">
    <text evidence="1">The sequence shown here is derived from an EMBL/GenBank/DDBJ whole genome shotgun (WGS) entry which is preliminary data.</text>
</comment>
<evidence type="ECO:0000313" key="2">
    <source>
        <dbReference type="Proteomes" id="UP000586827"/>
    </source>
</evidence>
<dbReference type="AlphaFoldDB" id="A0A849BR17"/>